<dbReference type="Pfam" id="PF13456">
    <property type="entry name" value="RVT_3"/>
    <property type="match status" value="1"/>
</dbReference>
<sequence length="153" mass="16274">MCCSGVRRLGKSGFYLILASIWGNRNVAIHGGFVRDAFMLYSWVVEYLAEFQGTKRCISSPSPSSLSGQSLAWCPPSIGCLKLNSDVAIRDCFGAVGVRVAIRDLVGDIVAAASKVLPGSFSAEVGEFLALREGLILAKSLSLSLSVASCYFV</sequence>
<organism evidence="2 3">
    <name type="scientific">Xanthoceras sorbifolium</name>
    <dbReference type="NCBI Taxonomy" id="99658"/>
    <lineage>
        <taxon>Eukaryota</taxon>
        <taxon>Viridiplantae</taxon>
        <taxon>Streptophyta</taxon>
        <taxon>Embryophyta</taxon>
        <taxon>Tracheophyta</taxon>
        <taxon>Spermatophyta</taxon>
        <taxon>Magnoliopsida</taxon>
        <taxon>eudicotyledons</taxon>
        <taxon>Gunneridae</taxon>
        <taxon>Pentapetalae</taxon>
        <taxon>rosids</taxon>
        <taxon>malvids</taxon>
        <taxon>Sapindales</taxon>
        <taxon>Sapindaceae</taxon>
        <taxon>Xanthoceroideae</taxon>
        <taxon>Xanthoceras</taxon>
    </lineage>
</organism>
<feature type="domain" description="RNase H type-1" evidence="1">
    <location>
        <begin position="84"/>
        <end position="144"/>
    </location>
</feature>
<reference evidence="2 3" key="1">
    <citation type="submission" date="2021-02" db="EMBL/GenBank/DDBJ databases">
        <title>Plant Genome Project.</title>
        <authorList>
            <person name="Zhang R.-G."/>
        </authorList>
    </citation>
    <scope>NUCLEOTIDE SEQUENCE [LARGE SCALE GENOMIC DNA]</scope>
    <source>
        <tissue evidence="2">Leaves</tissue>
    </source>
</reference>
<dbReference type="InterPro" id="IPR002156">
    <property type="entry name" value="RNaseH_domain"/>
</dbReference>
<proteinExistence type="predicted"/>
<gene>
    <name evidence="2" type="ORF">JRO89_XS08G0066800</name>
</gene>
<evidence type="ECO:0000313" key="3">
    <source>
        <dbReference type="Proteomes" id="UP000827721"/>
    </source>
</evidence>
<dbReference type="PANTHER" id="PTHR47074:SF11">
    <property type="entry name" value="REVERSE TRANSCRIPTASE-LIKE PROTEIN"/>
    <property type="match status" value="1"/>
</dbReference>
<comment type="caution">
    <text evidence="2">The sequence shown here is derived from an EMBL/GenBank/DDBJ whole genome shotgun (WGS) entry which is preliminary data.</text>
</comment>
<dbReference type="PANTHER" id="PTHR47074">
    <property type="entry name" value="BNAC02G40300D PROTEIN"/>
    <property type="match status" value="1"/>
</dbReference>
<dbReference type="InterPro" id="IPR052929">
    <property type="entry name" value="RNase_H-like_EbsB-rel"/>
</dbReference>
<keyword evidence="3" id="KW-1185">Reference proteome</keyword>
<dbReference type="Proteomes" id="UP000827721">
    <property type="component" value="Unassembled WGS sequence"/>
</dbReference>
<protein>
    <recommendedName>
        <fullName evidence="1">RNase H type-1 domain-containing protein</fullName>
    </recommendedName>
</protein>
<name>A0ABQ8HNV5_9ROSI</name>
<dbReference type="EMBL" id="JAFEMO010000008">
    <property type="protein sequence ID" value="KAH7566025.1"/>
    <property type="molecule type" value="Genomic_DNA"/>
</dbReference>
<accession>A0ABQ8HNV5</accession>
<evidence type="ECO:0000259" key="1">
    <source>
        <dbReference type="Pfam" id="PF13456"/>
    </source>
</evidence>
<evidence type="ECO:0000313" key="2">
    <source>
        <dbReference type="EMBL" id="KAH7566025.1"/>
    </source>
</evidence>